<dbReference type="Gene3D" id="3.90.190.10">
    <property type="entry name" value="Protein tyrosine phosphatase superfamily"/>
    <property type="match status" value="1"/>
</dbReference>
<keyword evidence="4" id="KW-0904">Protein phosphatase</keyword>
<evidence type="ECO:0000256" key="3">
    <source>
        <dbReference type="ARBA" id="ARBA00022801"/>
    </source>
</evidence>
<sequence length="189" mass="21358">MSQFSRLARLADRADVCKGLEAMDQLPQAPRIYVGGLKALDNPEALQEKVSHILSVLEYDACDWEEFSSFRRLHVQVEDYPGEDLIRHFETTNQFLDTAIEEEGAVLVHCAMGISRSATVICAYLMYKKGITSQQALEMVREGRPFVDPNDGFLEQLDTYGRMLQAGSEDGSSDIYNEWVNRKSAEIEV</sequence>
<evidence type="ECO:0000259" key="6">
    <source>
        <dbReference type="PROSITE" id="PS50056"/>
    </source>
</evidence>
<dbReference type="Pfam" id="PF00782">
    <property type="entry name" value="DSPc"/>
    <property type="match status" value="1"/>
</dbReference>
<dbReference type="SUPFAM" id="SSF52799">
    <property type="entry name" value="(Phosphotyrosine protein) phosphatases II"/>
    <property type="match status" value="1"/>
</dbReference>
<dbReference type="InterPro" id="IPR020422">
    <property type="entry name" value="TYR_PHOSPHATASE_DUAL_dom"/>
</dbReference>
<dbReference type="SMART" id="SM00195">
    <property type="entry name" value="DSPc"/>
    <property type="match status" value="1"/>
</dbReference>
<evidence type="ECO:0000313" key="8">
    <source>
        <dbReference type="Proteomes" id="UP001271007"/>
    </source>
</evidence>
<dbReference type="CDD" id="cd14498">
    <property type="entry name" value="DSP"/>
    <property type="match status" value="1"/>
</dbReference>
<dbReference type="PROSITE" id="PS50054">
    <property type="entry name" value="TYR_PHOSPHATASE_DUAL"/>
    <property type="match status" value="1"/>
</dbReference>
<evidence type="ECO:0000256" key="4">
    <source>
        <dbReference type="ARBA" id="ARBA00022912"/>
    </source>
</evidence>
<dbReference type="InterPro" id="IPR000387">
    <property type="entry name" value="Tyr_Pase_dom"/>
</dbReference>
<dbReference type="GO" id="GO:0005634">
    <property type="term" value="C:nucleus"/>
    <property type="evidence" value="ECO:0007669"/>
    <property type="project" value="TreeGrafter"/>
</dbReference>
<dbReference type="Proteomes" id="UP001271007">
    <property type="component" value="Unassembled WGS sequence"/>
</dbReference>
<dbReference type="GO" id="GO:0004725">
    <property type="term" value="F:protein tyrosine phosphatase activity"/>
    <property type="evidence" value="ECO:0007669"/>
    <property type="project" value="UniProtKB-EC"/>
</dbReference>
<dbReference type="GO" id="GO:0008138">
    <property type="term" value="F:protein tyrosine/serine/threonine phosphatase activity"/>
    <property type="evidence" value="ECO:0007669"/>
    <property type="project" value="TreeGrafter"/>
</dbReference>
<accession>A0AAJ0G9K0</accession>
<proteinExistence type="inferred from homology"/>
<feature type="domain" description="Tyrosine-protein phosphatase" evidence="5">
    <location>
        <begin position="24"/>
        <end position="166"/>
    </location>
</feature>
<dbReference type="AlphaFoldDB" id="A0AAJ0G9K0"/>
<comment type="similarity">
    <text evidence="1">Belongs to the protein-tyrosine phosphatase family. Non-receptor class dual specificity subfamily.</text>
</comment>
<evidence type="ECO:0000256" key="1">
    <source>
        <dbReference type="ARBA" id="ARBA00008601"/>
    </source>
</evidence>
<evidence type="ECO:0000259" key="5">
    <source>
        <dbReference type="PROSITE" id="PS50054"/>
    </source>
</evidence>
<comment type="caution">
    <text evidence="7">The sequence shown here is derived from an EMBL/GenBank/DDBJ whole genome shotgun (WGS) entry which is preliminary data.</text>
</comment>
<evidence type="ECO:0000256" key="2">
    <source>
        <dbReference type="ARBA" id="ARBA00013064"/>
    </source>
</evidence>
<protein>
    <recommendedName>
        <fullName evidence="2">protein-tyrosine-phosphatase</fullName>
        <ecNumber evidence="2">3.1.3.48</ecNumber>
    </recommendedName>
</protein>
<dbReference type="EMBL" id="JAWDJX010000038">
    <property type="protein sequence ID" value="KAK3049656.1"/>
    <property type="molecule type" value="Genomic_DNA"/>
</dbReference>
<dbReference type="PROSITE" id="PS00383">
    <property type="entry name" value="TYR_PHOSPHATASE_1"/>
    <property type="match status" value="1"/>
</dbReference>
<name>A0AAJ0G9K0_9PEZI</name>
<feature type="domain" description="Tyrosine specific protein phosphatases" evidence="6">
    <location>
        <begin position="83"/>
        <end position="145"/>
    </location>
</feature>
<dbReference type="InterPro" id="IPR029021">
    <property type="entry name" value="Prot-tyrosine_phosphatase-like"/>
</dbReference>
<gene>
    <name evidence="7" type="ORF">LTR09_009078</name>
</gene>
<reference evidence="7" key="1">
    <citation type="submission" date="2023-04" db="EMBL/GenBank/DDBJ databases">
        <title>Black Yeasts Isolated from many extreme environments.</title>
        <authorList>
            <person name="Coleine C."/>
            <person name="Stajich J.E."/>
            <person name="Selbmann L."/>
        </authorList>
    </citation>
    <scope>NUCLEOTIDE SEQUENCE</scope>
    <source>
        <strain evidence="7">CCFEE 5312</strain>
    </source>
</reference>
<dbReference type="InterPro" id="IPR016130">
    <property type="entry name" value="Tyr_Pase_AS"/>
</dbReference>
<dbReference type="PANTHER" id="PTHR45848:SF4">
    <property type="entry name" value="DUAL SPECIFICITY PROTEIN PHOSPHATASE 12"/>
    <property type="match status" value="1"/>
</dbReference>
<organism evidence="7 8">
    <name type="scientific">Extremus antarcticus</name>
    <dbReference type="NCBI Taxonomy" id="702011"/>
    <lineage>
        <taxon>Eukaryota</taxon>
        <taxon>Fungi</taxon>
        <taxon>Dikarya</taxon>
        <taxon>Ascomycota</taxon>
        <taxon>Pezizomycotina</taxon>
        <taxon>Dothideomycetes</taxon>
        <taxon>Dothideomycetidae</taxon>
        <taxon>Mycosphaerellales</taxon>
        <taxon>Extremaceae</taxon>
        <taxon>Extremus</taxon>
    </lineage>
</organism>
<keyword evidence="8" id="KW-1185">Reference proteome</keyword>
<dbReference type="InterPro" id="IPR000340">
    <property type="entry name" value="Dual-sp_phosphatase_cat-dom"/>
</dbReference>
<dbReference type="PROSITE" id="PS50056">
    <property type="entry name" value="TYR_PHOSPHATASE_2"/>
    <property type="match status" value="1"/>
</dbReference>
<keyword evidence="3" id="KW-0378">Hydrolase</keyword>
<dbReference type="EC" id="3.1.3.48" evidence="2"/>
<dbReference type="PANTHER" id="PTHR45848">
    <property type="entry name" value="DUAL SPECIFICITY PROTEIN PHOSPHATASE 12 FAMILY MEMBER"/>
    <property type="match status" value="1"/>
</dbReference>
<evidence type="ECO:0000313" key="7">
    <source>
        <dbReference type="EMBL" id="KAK3049656.1"/>
    </source>
</evidence>